<evidence type="ECO:0000256" key="5">
    <source>
        <dbReference type="ARBA" id="ARBA00023136"/>
    </source>
</evidence>
<evidence type="ECO:0000313" key="9">
    <source>
        <dbReference type="EMBL" id="QEY24589.1"/>
    </source>
</evidence>
<accession>A0A5P3MV98</accession>
<feature type="domain" description="EamA" evidence="8">
    <location>
        <begin position="157"/>
        <end position="264"/>
    </location>
</feature>
<feature type="transmembrane region" description="Helical" evidence="6">
    <location>
        <begin position="39"/>
        <end position="56"/>
    </location>
</feature>
<feature type="domain" description="EamA" evidence="8">
    <location>
        <begin position="7"/>
        <end position="141"/>
    </location>
</feature>
<organism evidence="9 10">
    <name type="scientific">Neisseria animalis</name>
    <dbReference type="NCBI Taxonomy" id="492"/>
    <lineage>
        <taxon>Bacteria</taxon>
        <taxon>Pseudomonadati</taxon>
        <taxon>Pseudomonadota</taxon>
        <taxon>Betaproteobacteria</taxon>
        <taxon>Neisseriales</taxon>
        <taxon>Neisseriaceae</taxon>
        <taxon>Neisseria</taxon>
    </lineage>
</organism>
<dbReference type="InterPro" id="IPR050638">
    <property type="entry name" value="AA-Vitamin_Transporters"/>
</dbReference>
<dbReference type="OrthoDB" id="8479066at2"/>
<feature type="transmembrane region" description="Helical" evidence="6">
    <location>
        <begin position="68"/>
        <end position="89"/>
    </location>
</feature>
<evidence type="ECO:0000313" key="10">
    <source>
        <dbReference type="Proteomes" id="UP000325536"/>
    </source>
</evidence>
<feature type="transmembrane region" description="Helical" evidence="6">
    <location>
        <begin position="155"/>
        <end position="175"/>
    </location>
</feature>
<feature type="chain" id="PRO_5031426130" evidence="7">
    <location>
        <begin position="27"/>
        <end position="308"/>
    </location>
</feature>
<evidence type="ECO:0000256" key="7">
    <source>
        <dbReference type="SAM" id="SignalP"/>
    </source>
</evidence>
<feature type="transmembrane region" description="Helical" evidence="6">
    <location>
        <begin position="247"/>
        <end position="268"/>
    </location>
</feature>
<feature type="transmembrane region" description="Helical" evidence="6">
    <location>
        <begin position="280"/>
        <end position="299"/>
    </location>
</feature>
<dbReference type="AlphaFoldDB" id="A0A5P3MV98"/>
<sequence>MQQKPLLGFSLALLATATLGSLPIAAQQALKAVDAPTLVWARFAVAAGAVLVLLAAAKKLPGPSEFSWRTAGLILLGVAGISGNFLLVAEGLHYVSPTVTQILWQLAPFGMILVGLWVFKEQFGRWQKIGLLCLPVGLVMFFNDKFGELSDMGSYALGVALCAFGSLVWVCYGVAQKLLSEKFNAQQILLLIYFSCALVLAPAAEPEQIARIDDVFLIGCFVYCCLNTLIGYGAYGESLNHWDASKISVVTTMIPIFTMLFSHLGHAVAPQVFAAPDMNFLSYLGALVVVGSAVSAAAGDKLFSRKSG</sequence>
<dbReference type="Gene3D" id="1.10.3730.20">
    <property type="match status" value="1"/>
</dbReference>
<evidence type="ECO:0000256" key="3">
    <source>
        <dbReference type="ARBA" id="ARBA00022692"/>
    </source>
</evidence>
<proteinExistence type="inferred from homology"/>
<evidence type="ECO:0000256" key="2">
    <source>
        <dbReference type="ARBA" id="ARBA00007362"/>
    </source>
</evidence>
<dbReference type="SUPFAM" id="SSF103481">
    <property type="entry name" value="Multidrug resistance efflux transporter EmrE"/>
    <property type="match status" value="1"/>
</dbReference>
<dbReference type="Proteomes" id="UP000325536">
    <property type="component" value="Chromosome"/>
</dbReference>
<feature type="transmembrane region" description="Helical" evidence="6">
    <location>
        <begin position="216"/>
        <end position="235"/>
    </location>
</feature>
<evidence type="ECO:0000256" key="4">
    <source>
        <dbReference type="ARBA" id="ARBA00022989"/>
    </source>
</evidence>
<reference evidence="9 10" key="1">
    <citation type="submission" date="2018-08" db="EMBL/GenBank/DDBJ databases">
        <title>Neisseria animalis ATCC 49930 complete genome.</title>
        <authorList>
            <person name="Veseli I.A."/>
            <person name="Mascarenhas dos Santos A.C."/>
            <person name="Buttler R."/>
            <person name="Pombert J.-F."/>
        </authorList>
    </citation>
    <scope>NUCLEOTIDE SEQUENCE [LARGE SCALE GENOMIC DNA]</scope>
    <source>
        <strain evidence="9 10">ATCC 49930</strain>
    </source>
</reference>
<comment type="subcellular location">
    <subcellularLocation>
        <location evidence="1">Membrane</location>
        <topology evidence="1">Multi-pass membrane protein</topology>
    </subcellularLocation>
</comment>
<keyword evidence="7" id="KW-0732">Signal</keyword>
<dbReference type="InterPro" id="IPR000620">
    <property type="entry name" value="EamA_dom"/>
</dbReference>
<keyword evidence="5 6" id="KW-0472">Membrane</keyword>
<dbReference type="EMBL" id="CP031699">
    <property type="protein sequence ID" value="QEY24589.1"/>
    <property type="molecule type" value="Genomic_DNA"/>
</dbReference>
<keyword evidence="10" id="KW-1185">Reference proteome</keyword>
<dbReference type="PANTHER" id="PTHR32322">
    <property type="entry name" value="INNER MEMBRANE TRANSPORTER"/>
    <property type="match status" value="1"/>
</dbReference>
<dbReference type="InterPro" id="IPR037185">
    <property type="entry name" value="EmrE-like"/>
</dbReference>
<evidence type="ECO:0000259" key="8">
    <source>
        <dbReference type="Pfam" id="PF00892"/>
    </source>
</evidence>
<dbReference type="Pfam" id="PF00892">
    <property type="entry name" value="EamA"/>
    <property type="match status" value="2"/>
</dbReference>
<feature type="transmembrane region" description="Helical" evidence="6">
    <location>
        <begin position="101"/>
        <end position="119"/>
    </location>
</feature>
<keyword evidence="3 6" id="KW-0812">Transmembrane</keyword>
<dbReference type="PANTHER" id="PTHR32322:SF2">
    <property type="entry name" value="EAMA DOMAIN-CONTAINING PROTEIN"/>
    <property type="match status" value="1"/>
</dbReference>
<feature type="transmembrane region" description="Helical" evidence="6">
    <location>
        <begin position="126"/>
        <end position="143"/>
    </location>
</feature>
<evidence type="ECO:0000256" key="1">
    <source>
        <dbReference type="ARBA" id="ARBA00004141"/>
    </source>
</evidence>
<dbReference type="KEGG" id="naq:D0T90_09035"/>
<dbReference type="GO" id="GO:0016020">
    <property type="term" value="C:membrane"/>
    <property type="evidence" value="ECO:0007669"/>
    <property type="project" value="UniProtKB-SubCell"/>
</dbReference>
<protein>
    <submittedName>
        <fullName evidence="9">DMT family transporter</fullName>
    </submittedName>
</protein>
<gene>
    <name evidence="9" type="ORF">D0T90_09035</name>
</gene>
<feature type="signal peptide" evidence="7">
    <location>
        <begin position="1"/>
        <end position="26"/>
    </location>
</feature>
<evidence type="ECO:0000256" key="6">
    <source>
        <dbReference type="SAM" id="Phobius"/>
    </source>
</evidence>
<comment type="similarity">
    <text evidence="2">Belongs to the EamA transporter family.</text>
</comment>
<name>A0A5P3MV98_NEIAN</name>
<dbReference type="RefSeq" id="WP_123794826.1">
    <property type="nucleotide sequence ID" value="NZ_CP031699.1"/>
</dbReference>
<keyword evidence="4 6" id="KW-1133">Transmembrane helix</keyword>
<feature type="transmembrane region" description="Helical" evidence="6">
    <location>
        <begin position="187"/>
        <end position="204"/>
    </location>
</feature>